<name>A0A261FBP7_9BIFI</name>
<dbReference type="Proteomes" id="UP000228976">
    <property type="component" value="Unassembled WGS sequence"/>
</dbReference>
<protein>
    <submittedName>
        <fullName evidence="1">Uncharacterized protein</fullName>
    </submittedName>
</protein>
<keyword evidence="2" id="KW-1185">Reference proteome</keyword>
<evidence type="ECO:0000313" key="2">
    <source>
        <dbReference type="Proteomes" id="UP000228976"/>
    </source>
</evidence>
<comment type="caution">
    <text evidence="1">The sequence shown here is derived from an EMBL/GenBank/DDBJ whole genome shotgun (WGS) entry which is preliminary data.</text>
</comment>
<gene>
    <name evidence="1" type="ORF">AEAE_1012</name>
</gene>
<accession>A0A261FBP7</accession>
<sequence length="49" mass="5613">MLYSEVCHQTHFEVPEHCEPIVRYLCETVNLNGGLFSVAPGGRKMYLED</sequence>
<reference evidence="1 2" key="1">
    <citation type="journal article" date="2017" name="BMC Genomics">
        <title>Comparative genomic and phylogenomic analyses of the Bifidobacteriaceae family.</title>
        <authorList>
            <person name="Lugli G.A."/>
            <person name="Milani C."/>
            <person name="Turroni F."/>
            <person name="Duranti S."/>
            <person name="Mancabelli L."/>
            <person name="Mangifesta M."/>
            <person name="Ferrario C."/>
            <person name="Modesto M."/>
            <person name="Mattarelli P."/>
            <person name="Jiri K."/>
            <person name="van Sinderen D."/>
            <person name="Ventura M."/>
        </authorList>
    </citation>
    <scope>NUCLEOTIDE SEQUENCE [LARGE SCALE GENOMIC DNA]</scope>
    <source>
        <strain evidence="1 2">LMG 21773</strain>
    </source>
</reference>
<organism evidence="1 2">
    <name type="scientific">Aeriscardovia aeriphila</name>
    <dbReference type="NCBI Taxonomy" id="218139"/>
    <lineage>
        <taxon>Bacteria</taxon>
        <taxon>Bacillati</taxon>
        <taxon>Actinomycetota</taxon>
        <taxon>Actinomycetes</taxon>
        <taxon>Bifidobacteriales</taxon>
        <taxon>Bifidobacteriaceae</taxon>
        <taxon>Aeriscardovia</taxon>
    </lineage>
</organism>
<dbReference type="EMBL" id="MWWU01000002">
    <property type="protein sequence ID" value="OZG56524.1"/>
    <property type="molecule type" value="Genomic_DNA"/>
</dbReference>
<dbReference type="AlphaFoldDB" id="A0A261FBP7"/>
<evidence type="ECO:0000313" key="1">
    <source>
        <dbReference type="EMBL" id="OZG56524.1"/>
    </source>
</evidence>
<proteinExistence type="predicted"/>